<dbReference type="SMART" id="SM00471">
    <property type="entry name" value="HDc"/>
    <property type="match status" value="1"/>
</dbReference>
<dbReference type="PROSITE" id="PS51833">
    <property type="entry name" value="HDOD"/>
    <property type="match status" value="1"/>
</dbReference>
<dbReference type="Proteomes" id="UP000280417">
    <property type="component" value="Unassembled WGS sequence"/>
</dbReference>
<dbReference type="CDD" id="cd00077">
    <property type="entry name" value="HDc"/>
    <property type="match status" value="1"/>
</dbReference>
<gene>
    <name evidence="2" type="ORF">DRJ04_06945</name>
</gene>
<feature type="domain" description="HDOD" evidence="1">
    <location>
        <begin position="1"/>
        <end position="158"/>
    </location>
</feature>
<dbReference type="InterPro" id="IPR006675">
    <property type="entry name" value="HDIG_dom"/>
</dbReference>
<accession>A0A662DBZ7</accession>
<comment type="caution">
    <text evidence="2">The sequence shown here is derived from an EMBL/GenBank/DDBJ whole genome shotgun (WGS) entry which is preliminary data.</text>
</comment>
<protein>
    <recommendedName>
        <fullName evidence="1">HDOD domain-containing protein</fullName>
    </recommendedName>
</protein>
<dbReference type="InterPro" id="IPR003607">
    <property type="entry name" value="HD/PDEase_dom"/>
</dbReference>
<dbReference type="InterPro" id="IPR013976">
    <property type="entry name" value="HDOD"/>
</dbReference>
<dbReference type="Gene3D" id="1.10.3210.10">
    <property type="entry name" value="Hypothetical protein af1432"/>
    <property type="match status" value="1"/>
</dbReference>
<proteinExistence type="predicted"/>
<dbReference type="NCBIfam" id="TIGR00277">
    <property type="entry name" value="HDIG"/>
    <property type="match status" value="1"/>
</dbReference>
<evidence type="ECO:0000313" key="2">
    <source>
        <dbReference type="EMBL" id="RLE12037.1"/>
    </source>
</evidence>
<evidence type="ECO:0000313" key="3">
    <source>
        <dbReference type="Proteomes" id="UP000280417"/>
    </source>
</evidence>
<organism evidence="2 3">
    <name type="scientific">Aerophobetes bacterium</name>
    <dbReference type="NCBI Taxonomy" id="2030807"/>
    <lineage>
        <taxon>Bacteria</taxon>
        <taxon>Candidatus Aerophobota</taxon>
    </lineage>
</organism>
<dbReference type="PANTHER" id="PTHR33525">
    <property type="match status" value="1"/>
</dbReference>
<evidence type="ECO:0000259" key="1">
    <source>
        <dbReference type="PROSITE" id="PS51833"/>
    </source>
</evidence>
<dbReference type="Pfam" id="PF08668">
    <property type="entry name" value="HDOD"/>
    <property type="match status" value="1"/>
</dbReference>
<dbReference type="AlphaFoldDB" id="A0A662DBZ7"/>
<reference evidence="2 3" key="1">
    <citation type="submission" date="2018-06" db="EMBL/GenBank/DDBJ databases">
        <title>Extensive metabolic versatility and redundancy in microbially diverse, dynamic hydrothermal sediments.</title>
        <authorList>
            <person name="Dombrowski N."/>
            <person name="Teske A."/>
            <person name="Baker B.J."/>
        </authorList>
    </citation>
    <scope>NUCLEOTIDE SEQUENCE [LARGE SCALE GENOMIC DNA]</scope>
    <source>
        <strain evidence="2">B3_G15</strain>
    </source>
</reference>
<dbReference type="EMBL" id="QMQA01000198">
    <property type="protein sequence ID" value="RLE12037.1"/>
    <property type="molecule type" value="Genomic_DNA"/>
</dbReference>
<sequence>LKLVNSSYYGFPRQISTVKHALVILGFNEIRNLAFAISILRSFPGDEKSSLFDFRAFWRHCLGCAVVAKMLAKFFRYRVSGKVFVAGLIHDIGKLLLSQYAKDLFEQVMQEVVSRKISFYQAERNVLGVTHAEIGSWLASRWNFPQEIEEAVKFHHFPSKAMINPPLCSVVHLSDVLVRMRFIGWGGDREVPLPCPEIWKTLQPLRPDLDPSHLEYFIPLVDEEVERAKPLFDILG</sequence>
<dbReference type="PANTHER" id="PTHR33525:SF3">
    <property type="entry name" value="RIBONUCLEASE Y"/>
    <property type="match status" value="1"/>
</dbReference>
<dbReference type="InterPro" id="IPR052340">
    <property type="entry name" value="RNase_Y/CdgJ"/>
</dbReference>
<dbReference type="SUPFAM" id="SSF109604">
    <property type="entry name" value="HD-domain/PDEase-like"/>
    <property type="match status" value="1"/>
</dbReference>
<name>A0A662DBZ7_UNCAE</name>
<feature type="non-terminal residue" evidence="2">
    <location>
        <position position="1"/>
    </location>
</feature>